<comment type="caution">
    <text evidence="1">The sequence shown here is derived from an EMBL/GenBank/DDBJ whole genome shotgun (WGS) entry which is preliminary data.</text>
</comment>
<name>A0ACC2P1M0_9HYME</name>
<dbReference type="EMBL" id="CM056742">
    <property type="protein sequence ID" value="KAJ8676347.1"/>
    <property type="molecule type" value="Genomic_DNA"/>
</dbReference>
<gene>
    <name evidence="1" type="ORF">QAD02_012134</name>
</gene>
<sequence>MSGDVTMAHFGDLLFDHHLLEKDRSTRDMQFKDVQKNVSKEKAVVGVSSRNLKILLVRCDFITNTKNTMQEEKHAARGFETSAGLQSTSEFGHETCYGQRSKPTDSLQYDCNVCEIGLLRRADLQKHMKTHLPKQIRSCSTFGNQFEDKIRLEDSGTVHNTKKPVFCDICGMKFATKDTLAHHIKRHSASFQESQMAVDGSLRGYECDMCNKIFTLKNTLRSHLESHQIERLSTCAICNKGLRSEEALGEHMKMHNEEEKLFYCKTCGRGFVNEKQFTIHMEIHTSEKPFPCHICGTKLSTKLSLQSHLRLTHVNDKQYTCETCGQNFKYEHSYYRHNLKQHKITRTSLLEKQRKSSEPKPKSQFCSKEETKNTDLHYSCKLCNQKFRYPHMLEEHTRMHNNAQIQTCQICNKRIPVTSSMYHHMRIHKKFPCHVCDLALRTQKSLDSHMATHTGKEKFSCNVCGEDFNQKSSLKEHALTHKDEKSHRCHICDRSFSDKRRFENHLFTHSGEKPFVCKTCGKAFPQGERLNRHIKTHMDDRGKSCNICGMRLKNEGTLAAHMKTHATERPYQCDECGRGFMIKCRLVEHLRIHTGEEPFLCGTCGFTFRSKDMLQSHSRIHAKDRPMTICEICGIKCLDIVRHMQKHERYKSTTCQVCGKPCTTEERLETHMELHTSRALSCKFCDKKYVTLAALKVHIRNRHPEMSTMSKIVRFRKKRQRTE</sequence>
<evidence type="ECO:0000313" key="1">
    <source>
        <dbReference type="EMBL" id="KAJ8676347.1"/>
    </source>
</evidence>
<reference evidence="1" key="1">
    <citation type="submission" date="2023-04" db="EMBL/GenBank/DDBJ databases">
        <title>A chromosome-level genome assembly of the parasitoid wasp Eretmocerus hayati.</title>
        <authorList>
            <person name="Zhong Y."/>
            <person name="Liu S."/>
            <person name="Liu Y."/>
        </authorList>
    </citation>
    <scope>NUCLEOTIDE SEQUENCE</scope>
    <source>
        <strain evidence="1">ZJU_SS_LIU_2023</strain>
    </source>
</reference>
<dbReference type="Proteomes" id="UP001239111">
    <property type="component" value="Chromosome 2"/>
</dbReference>
<evidence type="ECO:0000313" key="2">
    <source>
        <dbReference type="Proteomes" id="UP001239111"/>
    </source>
</evidence>
<proteinExistence type="predicted"/>
<accession>A0ACC2P1M0</accession>
<protein>
    <submittedName>
        <fullName evidence="1">Uncharacterized protein</fullName>
    </submittedName>
</protein>
<organism evidence="1 2">
    <name type="scientific">Eretmocerus hayati</name>
    <dbReference type="NCBI Taxonomy" id="131215"/>
    <lineage>
        <taxon>Eukaryota</taxon>
        <taxon>Metazoa</taxon>
        <taxon>Ecdysozoa</taxon>
        <taxon>Arthropoda</taxon>
        <taxon>Hexapoda</taxon>
        <taxon>Insecta</taxon>
        <taxon>Pterygota</taxon>
        <taxon>Neoptera</taxon>
        <taxon>Endopterygota</taxon>
        <taxon>Hymenoptera</taxon>
        <taxon>Apocrita</taxon>
        <taxon>Proctotrupomorpha</taxon>
        <taxon>Chalcidoidea</taxon>
        <taxon>Aphelinidae</taxon>
        <taxon>Aphelininae</taxon>
        <taxon>Eretmocerus</taxon>
    </lineage>
</organism>
<keyword evidence="2" id="KW-1185">Reference proteome</keyword>